<dbReference type="PROSITE" id="PS51257">
    <property type="entry name" value="PROKAR_LIPOPROTEIN"/>
    <property type="match status" value="1"/>
</dbReference>
<evidence type="ECO:0000313" key="3">
    <source>
        <dbReference type="Proteomes" id="UP000286482"/>
    </source>
</evidence>
<name>A0A420ENU0_9ALTE</name>
<reference evidence="2 3" key="1">
    <citation type="submission" date="2018-09" db="EMBL/GenBank/DDBJ databases">
        <authorList>
            <person name="Wang Z."/>
        </authorList>
    </citation>
    <scope>NUCLEOTIDE SEQUENCE [LARGE SCALE GENOMIC DNA]</scope>
    <source>
        <strain evidence="2 3">ALS 81</strain>
    </source>
</reference>
<dbReference type="AlphaFoldDB" id="A0A420ENU0"/>
<gene>
    <name evidence="2" type="ORF">DBZ36_01045</name>
</gene>
<accession>A0A420ENU0</accession>
<evidence type="ECO:0000313" key="2">
    <source>
        <dbReference type="EMBL" id="RKF22264.1"/>
    </source>
</evidence>
<keyword evidence="3" id="KW-1185">Reference proteome</keyword>
<feature type="chain" id="PRO_5019104656" description="Pullulanase" evidence="1">
    <location>
        <begin position="20"/>
        <end position="154"/>
    </location>
</feature>
<sequence>MTKKLSLLVLSLAALSACSTSPIISDTPSVTSTDTSKAIYLRGVFNWWEAIEENRLQELSSDPGLFRTRTVEPLIADGQPYEWKFVDADWTCGSNFGHKEQSSTIELGQEVALDNCSPFNNLSFTPIEDGYYDFYLDLRNPNQAKAFIKRADNN</sequence>
<keyword evidence="1" id="KW-0732">Signal</keyword>
<organism evidence="2 3">
    <name type="scientific">Alginatibacterium sediminis</name>
    <dbReference type="NCBI Taxonomy" id="2164068"/>
    <lineage>
        <taxon>Bacteria</taxon>
        <taxon>Pseudomonadati</taxon>
        <taxon>Pseudomonadota</taxon>
        <taxon>Gammaproteobacteria</taxon>
        <taxon>Alteromonadales</taxon>
        <taxon>Alteromonadaceae</taxon>
        <taxon>Alginatibacterium</taxon>
    </lineage>
</organism>
<evidence type="ECO:0000256" key="1">
    <source>
        <dbReference type="SAM" id="SignalP"/>
    </source>
</evidence>
<feature type="signal peptide" evidence="1">
    <location>
        <begin position="1"/>
        <end position="19"/>
    </location>
</feature>
<dbReference type="EMBL" id="RAQO01000001">
    <property type="protein sequence ID" value="RKF22264.1"/>
    <property type="molecule type" value="Genomic_DNA"/>
</dbReference>
<dbReference type="OrthoDB" id="6196650at2"/>
<dbReference type="RefSeq" id="WP_120353066.1">
    <property type="nucleotide sequence ID" value="NZ_RAQO01000001.1"/>
</dbReference>
<evidence type="ECO:0008006" key="4">
    <source>
        <dbReference type="Google" id="ProtNLM"/>
    </source>
</evidence>
<comment type="caution">
    <text evidence="2">The sequence shown here is derived from an EMBL/GenBank/DDBJ whole genome shotgun (WGS) entry which is preliminary data.</text>
</comment>
<dbReference type="Proteomes" id="UP000286482">
    <property type="component" value="Unassembled WGS sequence"/>
</dbReference>
<protein>
    <recommendedName>
        <fullName evidence="4">Pullulanase</fullName>
    </recommendedName>
</protein>
<proteinExistence type="predicted"/>